<reference evidence="2 3" key="1">
    <citation type="submission" date="2022-09" db="EMBL/GenBank/DDBJ databases">
        <title>Xylan utilization by haloarchaea-nanohaloarchaea associations.</title>
        <authorList>
            <person name="Yakimov M."/>
        </authorList>
    </citation>
    <scope>NUCLEOTIDE SEQUENCE [LARGE SCALE GENOMIC DNA]</scope>
    <source>
        <strain evidence="2 3">SVXNc</strain>
    </source>
</reference>
<proteinExistence type="predicted"/>
<dbReference type="Proteomes" id="UP001218034">
    <property type="component" value="Chromosome"/>
</dbReference>
<gene>
    <name evidence="2" type="ORF">SVXNc_0120</name>
</gene>
<dbReference type="EMBL" id="CP104395">
    <property type="protein sequence ID" value="WEL19152.1"/>
    <property type="molecule type" value="Genomic_DNA"/>
</dbReference>
<evidence type="ECO:0000313" key="2">
    <source>
        <dbReference type="EMBL" id="WEL19152.1"/>
    </source>
</evidence>
<name>A0ABY8CD89_9ARCH</name>
<sequence length="99" mass="11567">MKTVRTLYSGMDWIDQLPERERNSLESLLDSVNKHDNVYMQAENASVGQIWVAMTLLNQRMEKLESLVKAQRKALNEMNVEVDVDKHLSENLENSLRNY</sequence>
<protein>
    <submittedName>
        <fullName evidence="2">Uncharacterized protein</fullName>
    </submittedName>
</protein>
<organism evidence="2 3">
    <name type="scientific">Candidatus Nanohalococcus occultus</name>
    <dbReference type="NCBI Taxonomy" id="2978047"/>
    <lineage>
        <taxon>Archaea</taxon>
        <taxon>Candidatus Nanohalarchaeota</taxon>
        <taxon>Candidatus Nanohalarchaeota incertae sedis</taxon>
        <taxon>Candidatus Nanohalococcus</taxon>
    </lineage>
</organism>
<accession>A0ABY8CD89</accession>
<evidence type="ECO:0000313" key="3">
    <source>
        <dbReference type="Proteomes" id="UP001218034"/>
    </source>
</evidence>
<keyword evidence="3" id="KW-1185">Reference proteome</keyword>
<feature type="coiled-coil region" evidence="1">
    <location>
        <begin position="54"/>
        <end position="81"/>
    </location>
</feature>
<evidence type="ECO:0000256" key="1">
    <source>
        <dbReference type="SAM" id="Coils"/>
    </source>
</evidence>
<keyword evidence="1" id="KW-0175">Coiled coil</keyword>